<dbReference type="NCBIfam" id="TIGR01549">
    <property type="entry name" value="HAD-SF-IA-v1"/>
    <property type="match status" value="1"/>
</dbReference>
<dbReference type="InterPro" id="IPR006439">
    <property type="entry name" value="HAD-SF_hydro_IA"/>
</dbReference>
<comment type="cofactor">
    <cofactor evidence="1">
        <name>Mg(2+)</name>
        <dbReference type="ChEBI" id="CHEBI:18420"/>
    </cofactor>
</comment>
<dbReference type="EMBL" id="JARWAO010000008">
    <property type="protein sequence ID" value="MDR5897100.1"/>
    <property type="molecule type" value="Genomic_DNA"/>
</dbReference>
<dbReference type="InterPro" id="IPR036412">
    <property type="entry name" value="HAD-like_sf"/>
</dbReference>
<dbReference type="SFLD" id="SFLDS00003">
    <property type="entry name" value="Haloacid_Dehalogenase"/>
    <property type="match status" value="1"/>
</dbReference>
<reference evidence="4 5" key="1">
    <citation type="submission" date="2023-04" db="EMBL/GenBank/DDBJ databases">
        <title>A long-awaited taxogenomic arrangement of the family Halomonadaceae.</title>
        <authorList>
            <person name="De La Haba R."/>
            <person name="Chuvochina M."/>
            <person name="Wittouck S."/>
            <person name="Arahal D.R."/>
            <person name="Sanchez-Porro C."/>
            <person name="Hugenholtz P."/>
            <person name="Ventosa A."/>
        </authorList>
    </citation>
    <scope>NUCLEOTIDE SEQUENCE [LARGE SCALE GENOMIC DNA]</scope>
    <source>
        <strain evidence="4 5">DSM 22428</strain>
    </source>
</reference>
<dbReference type="InterPro" id="IPR051400">
    <property type="entry name" value="HAD-like_hydrolase"/>
</dbReference>
<accession>A0ABU1GZ35</accession>
<evidence type="ECO:0000313" key="4">
    <source>
        <dbReference type="EMBL" id="MDR5897100.1"/>
    </source>
</evidence>
<evidence type="ECO:0000313" key="5">
    <source>
        <dbReference type="Proteomes" id="UP001269375"/>
    </source>
</evidence>
<comment type="caution">
    <text evidence="4">The sequence shown here is derived from an EMBL/GenBank/DDBJ whole genome shotgun (WGS) entry which is preliminary data.</text>
</comment>
<dbReference type="PANTHER" id="PTHR46470">
    <property type="entry name" value="N-ACYLNEURAMINATE-9-PHOSPHATASE"/>
    <property type="match status" value="1"/>
</dbReference>
<dbReference type="Gene3D" id="3.40.50.1000">
    <property type="entry name" value="HAD superfamily/HAD-like"/>
    <property type="match status" value="1"/>
</dbReference>
<protein>
    <submittedName>
        <fullName evidence="4">HAD family hydrolase</fullName>
        <ecNumber evidence="4">3.1.3.-</ecNumber>
    </submittedName>
</protein>
<dbReference type="SFLD" id="SFLDG01129">
    <property type="entry name" value="C1.5:_HAD__Beta-PGM__Phosphata"/>
    <property type="match status" value="1"/>
</dbReference>
<dbReference type="Pfam" id="PF00702">
    <property type="entry name" value="Hydrolase"/>
    <property type="match status" value="1"/>
</dbReference>
<dbReference type="Proteomes" id="UP001269375">
    <property type="component" value="Unassembled WGS sequence"/>
</dbReference>
<evidence type="ECO:0000256" key="2">
    <source>
        <dbReference type="ARBA" id="ARBA00022801"/>
    </source>
</evidence>
<organism evidence="4 5">
    <name type="scientific">Larsenimonas suaedae</name>
    <dbReference type="NCBI Taxonomy" id="1851019"/>
    <lineage>
        <taxon>Bacteria</taxon>
        <taxon>Pseudomonadati</taxon>
        <taxon>Pseudomonadota</taxon>
        <taxon>Gammaproteobacteria</taxon>
        <taxon>Oceanospirillales</taxon>
        <taxon>Halomonadaceae</taxon>
        <taxon>Larsenimonas</taxon>
    </lineage>
</organism>
<dbReference type="RefSeq" id="WP_251595083.1">
    <property type="nucleotide sequence ID" value="NZ_JAMLJI010000004.1"/>
</dbReference>
<evidence type="ECO:0000256" key="1">
    <source>
        <dbReference type="ARBA" id="ARBA00001946"/>
    </source>
</evidence>
<sequence>MIKALTFDLDDTLWDNGPVMVRTEQGHYDWLDQQAGHAKRFPPETYLERRLAAADRYPLRRGDFTFLRRTALFEILSEHGLDNAEANRLADEAIDYMLTLRHEVTLFEESLPLLNDLKHHYGLAAITNGNVDIHRILDTPLFDCVINAGEWLAPKPDARTFLAAMARLGTAPSETIHVGDSWTEDALPALRLGMHVAWIDRKKTGPAFSHPRLHTMTHVRELPDVIERITAARA</sequence>
<dbReference type="SUPFAM" id="SSF56784">
    <property type="entry name" value="HAD-like"/>
    <property type="match status" value="1"/>
</dbReference>
<gene>
    <name evidence="4" type="ORF">QC825_13580</name>
</gene>
<keyword evidence="3" id="KW-0460">Magnesium</keyword>
<dbReference type="InterPro" id="IPR023214">
    <property type="entry name" value="HAD_sf"/>
</dbReference>
<dbReference type="Gene3D" id="1.20.120.1600">
    <property type="match status" value="1"/>
</dbReference>
<dbReference type="PANTHER" id="PTHR46470:SF4">
    <property type="entry name" value="5-AMINO-6-(5-PHOSPHO-D-RIBITYLAMINO)URACIL PHOSPHATASE YIGB"/>
    <property type="match status" value="1"/>
</dbReference>
<dbReference type="GO" id="GO:0016787">
    <property type="term" value="F:hydrolase activity"/>
    <property type="evidence" value="ECO:0007669"/>
    <property type="project" value="UniProtKB-KW"/>
</dbReference>
<proteinExistence type="predicted"/>
<keyword evidence="2 4" id="KW-0378">Hydrolase</keyword>
<keyword evidence="5" id="KW-1185">Reference proteome</keyword>
<name>A0ABU1GZ35_9GAMM</name>
<dbReference type="EC" id="3.1.3.-" evidence="4"/>
<evidence type="ECO:0000256" key="3">
    <source>
        <dbReference type="ARBA" id="ARBA00022842"/>
    </source>
</evidence>